<dbReference type="InterPro" id="IPR037923">
    <property type="entry name" value="HTH-like"/>
</dbReference>
<evidence type="ECO:0000256" key="2">
    <source>
        <dbReference type="ARBA" id="ARBA00023125"/>
    </source>
</evidence>
<dbReference type="STRING" id="1203610.HMPREF1536_03832"/>
<evidence type="ECO:0000256" key="1">
    <source>
        <dbReference type="ARBA" id="ARBA00023015"/>
    </source>
</evidence>
<dbReference type="SUPFAM" id="SSF46689">
    <property type="entry name" value="Homeodomain-like"/>
    <property type="match status" value="1"/>
</dbReference>
<feature type="domain" description="HTH araC/xylS-type" evidence="4">
    <location>
        <begin position="201"/>
        <end position="299"/>
    </location>
</feature>
<keyword evidence="6" id="KW-1185">Reference proteome</keyword>
<evidence type="ECO:0000313" key="6">
    <source>
        <dbReference type="Proteomes" id="UP000033035"/>
    </source>
</evidence>
<proteinExistence type="predicted"/>
<keyword evidence="1" id="KW-0805">Transcription regulation</keyword>
<dbReference type="InterPro" id="IPR018060">
    <property type="entry name" value="HTH_AraC"/>
</dbReference>
<dbReference type="GO" id="GO:0003700">
    <property type="term" value="F:DNA-binding transcription factor activity"/>
    <property type="evidence" value="ECO:0007669"/>
    <property type="project" value="InterPro"/>
</dbReference>
<dbReference type="RefSeq" id="WP_028728323.1">
    <property type="nucleotide sequence ID" value="NZ_AUAE01000029.1"/>
</dbReference>
<accession>A0A0F5J9Q7</accession>
<gene>
    <name evidence="5" type="ORF">HMPREF1536_03832</name>
</gene>
<dbReference type="Gene3D" id="1.10.10.60">
    <property type="entry name" value="Homeodomain-like"/>
    <property type="match status" value="1"/>
</dbReference>
<dbReference type="PANTHER" id="PTHR43280">
    <property type="entry name" value="ARAC-FAMILY TRANSCRIPTIONAL REGULATOR"/>
    <property type="match status" value="1"/>
</dbReference>
<dbReference type="EMBL" id="AQHW01000017">
    <property type="protein sequence ID" value="KKB54250.1"/>
    <property type="molecule type" value="Genomic_DNA"/>
</dbReference>
<dbReference type="SMART" id="SM00342">
    <property type="entry name" value="HTH_ARAC"/>
    <property type="match status" value="1"/>
</dbReference>
<evidence type="ECO:0000256" key="3">
    <source>
        <dbReference type="ARBA" id="ARBA00023163"/>
    </source>
</evidence>
<evidence type="ECO:0000259" key="4">
    <source>
        <dbReference type="PROSITE" id="PS01124"/>
    </source>
</evidence>
<name>A0A0F5J9Q7_9BACT</name>
<dbReference type="PANTHER" id="PTHR43280:SF32">
    <property type="entry name" value="TRANSCRIPTIONAL REGULATORY PROTEIN"/>
    <property type="match status" value="1"/>
</dbReference>
<dbReference type="Proteomes" id="UP000033035">
    <property type="component" value="Unassembled WGS sequence"/>
</dbReference>
<dbReference type="PATRIC" id="fig|1203610.3.peg.3907"/>
<dbReference type="PROSITE" id="PS01124">
    <property type="entry name" value="HTH_ARAC_FAMILY_2"/>
    <property type="match status" value="1"/>
</dbReference>
<dbReference type="InterPro" id="IPR009057">
    <property type="entry name" value="Homeodomain-like_sf"/>
</dbReference>
<dbReference type="Pfam" id="PF12833">
    <property type="entry name" value="HTH_18"/>
    <property type="match status" value="1"/>
</dbReference>
<keyword evidence="3" id="KW-0804">Transcription</keyword>
<dbReference type="SUPFAM" id="SSF51215">
    <property type="entry name" value="Regulatory protein AraC"/>
    <property type="match status" value="1"/>
</dbReference>
<sequence length="303" mass="35076">MEEEHIKTVRIEDFKANKHIIDYMDDDFAVINSLEEAPTGNDTVRLECFLLAICVEGCIQLDINRKTYQLEDGDLLLGLPNTIISHIMLSPRNKIRLAGFSTRFLYNVLKMEKVTWNTAVYIYNHPIKHVGDNNSEIFNYYRDLIVAKINDDPHHYHREVMQHLFSALFCEMLGALNKEAISLGEVEQSKEGIKQADYIFRKFIEKVSADNGMHRSVAYFADALFYSPKYLSKVVKKTCGRTPLELINENAIEHIKHRLKRSDKSIKEIAEEFNFPNQSFFGKFVKTHTGMSPARYRDTPTDT</sequence>
<keyword evidence="2" id="KW-0238">DNA-binding</keyword>
<evidence type="ECO:0000313" key="5">
    <source>
        <dbReference type="EMBL" id="KKB54250.1"/>
    </source>
</evidence>
<protein>
    <recommendedName>
        <fullName evidence="4">HTH araC/xylS-type domain-containing protein</fullName>
    </recommendedName>
</protein>
<dbReference type="AlphaFoldDB" id="A0A0F5J9Q7"/>
<comment type="caution">
    <text evidence="5">The sequence shown here is derived from an EMBL/GenBank/DDBJ whole genome shotgun (WGS) entry which is preliminary data.</text>
</comment>
<dbReference type="HOGENOM" id="CLU_000445_88_2_10"/>
<dbReference type="GO" id="GO:0043565">
    <property type="term" value="F:sequence-specific DNA binding"/>
    <property type="evidence" value="ECO:0007669"/>
    <property type="project" value="InterPro"/>
</dbReference>
<reference evidence="5 6" key="1">
    <citation type="submission" date="2013-04" db="EMBL/GenBank/DDBJ databases">
        <title>The Genome Sequence of Parabacteroides gordonii DSM 23371.</title>
        <authorList>
            <consortium name="The Broad Institute Genomics Platform"/>
            <person name="Earl A."/>
            <person name="Ward D."/>
            <person name="Feldgarden M."/>
            <person name="Gevers D."/>
            <person name="Martens E."/>
            <person name="Sakamoto M."/>
            <person name="Benno Y."/>
            <person name="Suzuki N."/>
            <person name="Matsunaga N."/>
            <person name="Koshihara K."/>
            <person name="Seki M."/>
            <person name="Komiya H."/>
            <person name="Walker B."/>
            <person name="Young S."/>
            <person name="Zeng Q."/>
            <person name="Gargeya S."/>
            <person name="Fitzgerald M."/>
            <person name="Haas B."/>
            <person name="Abouelleil A."/>
            <person name="Allen A.W."/>
            <person name="Alvarado L."/>
            <person name="Arachchi H.M."/>
            <person name="Berlin A.M."/>
            <person name="Chapman S.B."/>
            <person name="Gainer-Dewar J."/>
            <person name="Goldberg J."/>
            <person name="Griggs A."/>
            <person name="Gujja S."/>
            <person name="Hansen M."/>
            <person name="Howarth C."/>
            <person name="Imamovic A."/>
            <person name="Ireland A."/>
            <person name="Larimer J."/>
            <person name="McCowan C."/>
            <person name="Murphy C."/>
            <person name="Pearson M."/>
            <person name="Poon T.W."/>
            <person name="Priest M."/>
            <person name="Roberts A."/>
            <person name="Saif S."/>
            <person name="Shea T."/>
            <person name="Sisk P."/>
            <person name="Sykes S."/>
            <person name="Wortman J."/>
            <person name="Nusbaum C."/>
            <person name="Birren B."/>
        </authorList>
    </citation>
    <scope>NUCLEOTIDE SEQUENCE [LARGE SCALE GENOMIC DNA]</scope>
    <source>
        <strain evidence="5 6">MS-1</strain>
    </source>
</reference>
<organism evidence="5 6">
    <name type="scientific">Parabacteroides gordonii MS-1 = DSM 23371</name>
    <dbReference type="NCBI Taxonomy" id="1203610"/>
    <lineage>
        <taxon>Bacteria</taxon>
        <taxon>Pseudomonadati</taxon>
        <taxon>Bacteroidota</taxon>
        <taxon>Bacteroidia</taxon>
        <taxon>Bacteroidales</taxon>
        <taxon>Tannerellaceae</taxon>
        <taxon>Parabacteroides</taxon>
    </lineage>
</organism>